<keyword evidence="6" id="KW-1185">Reference proteome</keyword>
<accession>A0A1G7JZ36</accession>
<evidence type="ECO:0000256" key="1">
    <source>
        <dbReference type="ARBA" id="ARBA00023125"/>
    </source>
</evidence>
<dbReference type="Pfam" id="PF00436">
    <property type="entry name" value="SSB"/>
    <property type="match status" value="1"/>
</dbReference>
<evidence type="ECO:0000256" key="3">
    <source>
        <dbReference type="RuleBase" id="RU000524"/>
    </source>
</evidence>
<dbReference type="Gene3D" id="2.40.50.140">
    <property type="entry name" value="Nucleic acid-binding proteins"/>
    <property type="match status" value="1"/>
</dbReference>
<feature type="region of interest" description="Disordered" evidence="4">
    <location>
        <begin position="102"/>
        <end position="137"/>
    </location>
</feature>
<dbReference type="STRING" id="1391627.SAMN05216464_115160"/>
<protein>
    <recommendedName>
        <fullName evidence="2 3">Single-stranded DNA-binding protein</fullName>
    </recommendedName>
</protein>
<sequence>MEITGRVVANAAVRTTKTDKKVTGFTIAINDSYKPKDKDRVQITTYVECSYWRNPGIAEYLTKGTLVQLAGRMQAGAYINRDGEAVGTLNFNTESIKLLGKSAGAPAEKEAEKAAPKANKKQTANAGGAPDDDDLPF</sequence>
<dbReference type="InterPro" id="IPR000424">
    <property type="entry name" value="Primosome_PriB/ssb"/>
</dbReference>
<dbReference type="GO" id="GO:0003697">
    <property type="term" value="F:single-stranded DNA binding"/>
    <property type="evidence" value="ECO:0007669"/>
    <property type="project" value="InterPro"/>
</dbReference>
<dbReference type="GO" id="GO:0006260">
    <property type="term" value="P:DNA replication"/>
    <property type="evidence" value="ECO:0007669"/>
    <property type="project" value="InterPro"/>
</dbReference>
<dbReference type="InterPro" id="IPR011344">
    <property type="entry name" value="ssDNA-bd"/>
</dbReference>
<dbReference type="NCBIfam" id="TIGR00621">
    <property type="entry name" value="ssb"/>
    <property type="match status" value="1"/>
</dbReference>
<evidence type="ECO:0000313" key="6">
    <source>
        <dbReference type="Proteomes" id="UP000199072"/>
    </source>
</evidence>
<dbReference type="PIRSF" id="PIRSF002070">
    <property type="entry name" value="SSB"/>
    <property type="match status" value="1"/>
</dbReference>
<dbReference type="OrthoDB" id="1265936at2"/>
<organism evidence="5 6">
    <name type="scientific">Mucilaginibacter pineti</name>
    <dbReference type="NCBI Taxonomy" id="1391627"/>
    <lineage>
        <taxon>Bacteria</taxon>
        <taxon>Pseudomonadati</taxon>
        <taxon>Bacteroidota</taxon>
        <taxon>Sphingobacteriia</taxon>
        <taxon>Sphingobacteriales</taxon>
        <taxon>Sphingobacteriaceae</taxon>
        <taxon>Mucilaginibacter</taxon>
    </lineage>
</organism>
<evidence type="ECO:0000313" key="5">
    <source>
        <dbReference type="EMBL" id="SDF30031.1"/>
    </source>
</evidence>
<evidence type="ECO:0000256" key="4">
    <source>
        <dbReference type="SAM" id="MobiDB-lite"/>
    </source>
</evidence>
<dbReference type="RefSeq" id="WP_091154444.1">
    <property type="nucleotide sequence ID" value="NZ_FNAI01000015.1"/>
</dbReference>
<name>A0A1G7JZ36_9SPHI</name>
<reference evidence="5 6" key="1">
    <citation type="submission" date="2016-10" db="EMBL/GenBank/DDBJ databases">
        <authorList>
            <person name="de Groot N.N."/>
        </authorList>
    </citation>
    <scope>NUCLEOTIDE SEQUENCE [LARGE SCALE GENOMIC DNA]</scope>
    <source>
        <strain evidence="5 6">47C3B</strain>
    </source>
</reference>
<dbReference type="EMBL" id="FNAI01000015">
    <property type="protein sequence ID" value="SDF30031.1"/>
    <property type="molecule type" value="Genomic_DNA"/>
</dbReference>
<dbReference type="AlphaFoldDB" id="A0A1G7JZ36"/>
<evidence type="ECO:0000256" key="2">
    <source>
        <dbReference type="PIRNR" id="PIRNR002070"/>
    </source>
</evidence>
<dbReference type="Proteomes" id="UP000199072">
    <property type="component" value="Unassembled WGS sequence"/>
</dbReference>
<dbReference type="PROSITE" id="PS50935">
    <property type="entry name" value="SSB"/>
    <property type="match status" value="1"/>
</dbReference>
<dbReference type="CDD" id="cd04496">
    <property type="entry name" value="SSB_OBF"/>
    <property type="match status" value="1"/>
</dbReference>
<keyword evidence="1 2" id="KW-0238">DNA-binding</keyword>
<dbReference type="SUPFAM" id="SSF50249">
    <property type="entry name" value="Nucleic acid-binding proteins"/>
    <property type="match status" value="1"/>
</dbReference>
<proteinExistence type="predicted"/>
<dbReference type="InterPro" id="IPR012340">
    <property type="entry name" value="NA-bd_OB-fold"/>
</dbReference>
<gene>
    <name evidence="5" type="ORF">SAMN05216464_115160</name>
</gene>